<dbReference type="Proteomes" id="UP000035900">
    <property type="component" value="Unassembled WGS sequence"/>
</dbReference>
<dbReference type="PATRIC" id="fig|1304281.5.peg.1926"/>
<accession>A0A0J7LPU3</accession>
<dbReference type="OrthoDB" id="6399635at2"/>
<organism evidence="6 7">
    <name type="scientific">Chryseobacterium koreense CCUG 49689</name>
    <dbReference type="NCBI Taxonomy" id="1304281"/>
    <lineage>
        <taxon>Bacteria</taxon>
        <taxon>Pseudomonadati</taxon>
        <taxon>Bacteroidota</taxon>
        <taxon>Flavobacteriia</taxon>
        <taxon>Flavobacteriales</taxon>
        <taxon>Weeksellaceae</taxon>
        <taxon>Chryseobacterium group</taxon>
        <taxon>Chryseobacterium</taxon>
    </lineage>
</organism>
<dbReference type="InterPro" id="IPR036249">
    <property type="entry name" value="Thioredoxin-like_sf"/>
</dbReference>
<comment type="caution">
    <text evidence="6">The sequence shown here is derived from an EMBL/GenBank/DDBJ whole genome shotgun (WGS) entry which is preliminary data.</text>
</comment>
<dbReference type="InterPro" id="IPR050553">
    <property type="entry name" value="Thioredoxin_ResA/DsbE_sf"/>
</dbReference>
<dbReference type="PROSITE" id="PS51352">
    <property type="entry name" value="THIOREDOXIN_2"/>
    <property type="match status" value="1"/>
</dbReference>
<protein>
    <submittedName>
        <fullName evidence="6">Thioredoxin</fullName>
    </submittedName>
</protein>
<evidence type="ECO:0000259" key="5">
    <source>
        <dbReference type="PROSITE" id="PS51352"/>
    </source>
</evidence>
<reference evidence="6 7" key="1">
    <citation type="journal article" date="2004" name="Int. J. Syst. Evol. Microbiol.">
        <title>Kaistella koreensis gen. nov., sp. nov., a novel member of the Chryseobacterium-Bergeyella-Riemerella branch.</title>
        <authorList>
            <person name="Kim M.K."/>
            <person name="Im W.T."/>
            <person name="Shin Y.K."/>
            <person name="Lim J.H."/>
            <person name="Kim S.H."/>
            <person name="Lee B.C."/>
            <person name="Park M.Y."/>
            <person name="Lee K.Y."/>
            <person name="Lee S.T."/>
        </authorList>
    </citation>
    <scope>NUCLEOTIDE SEQUENCE [LARGE SCALE GENOMIC DNA]</scope>
    <source>
        <strain evidence="6 7">CCUG 49689</strain>
    </source>
</reference>
<dbReference type="RefSeq" id="WP_048499697.1">
    <property type="nucleotide sequence ID" value="NZ_LFNG01000011.1"/>
</dbReference>
<sequence length="427" mass="48931">MKKIFGIVGLVAISSVQAQFKISVEVPAAFAPKEVYLYTLNGSKDILSTKEMRKGNTWQLSYPRSYQGMMKLYFPENGTSLNFISENKDVKLKFDTNKNKISKIEYLDESNALMNNLQDIQQKKEYILPALFQIKEYYKDGQSFGKSLEEEIQRLSADNGDLSKFPFVQYYQTNYKRFLEKSTTKKPLTHEEIIQFLVNSDEKLESSSLLRPILVAYLNIGPNTNLTNDVDKLLAQVNTETPRGQTILSELIEIFDTYDMQELKTKYLTEAKNLKCTINQRLSGTIAANVNTEVGAKFPDYKFNHATNTAAKSIYDLNAEKKIILFWSSTCSHCEAELPKIIEKYNQIKGQKAEVIAFSLDQDKEAYENKVKSLPWVNDTELRGWYSSFVDVYNVHATPTYFVLDSNNKIIAKPDHVADLLKFLNLN</sequence>
<dbReference type="InterPro" id="IPR013766">
    <property type="entry name" value="Thioredoxin_domain"/>
</dbReference>
<feature type="domain" description="Thioredoxin" evidence="5">
    <location>
        <begin position="292"/>
        <end position="426"/>
    </location>
</feature>
<keyword evidence="2" id="KW-0201">Cytochrome c-type biogenesis</keyword>
<dbReference type="EMBL" id="LFNG01000011">
    <property type="protein sequence ID" value="KMQ71065.1"/>
    <property type="molecule type" value="Genomic_DNA"/>
</dbReference>
<evidence type="ECO:0000256" key="3">
    <source>
        <dbReference type="ARBA" id="ARBA00023157"/>
    </source>
</evidence>
<proteinExistence type="predicted"/>
<dbReference type="Gene3D" id="3.40.30.10">
    <property type="entry name" value="Glutaredoxin"/>
    <property type="match status" value="1"/>
</dbReference>
<dbReference type="PANTHER" id="PTHR42852:SF6">
    <property type="entry name" value="THIOL:DISULFIDE INTERCHANGE PROTEIN DSBE"/>
    <property type="match status" value="1"/>
</dbReference>
<evidence type="ECO:0000256" key="4">
    <source>
        <dbReference type="ARBA" id="ARBA00023284"/>
    </source>
</evidence>
<gene>
    <name evidence="6" type="ORF">ACM44_08960</name>
</gene>
<keyword evidence="7" id="KW-1185">Reference proteome</keyword>
<dbReference type="GO" id="GO:0017004">
    <property type="term" value="P:cytochrome complex assembly"/>
    <property type="evidence" value="ECO:0007669"/>
    <property type="project" value="UniProtKB-KW"/>
</dbReference>
<dbReference type="AlphaFoldDB" id="A0A0J7LPU3"/>
<dbReference type="PANTHER" id="PTHR42852">
    <property type="entry name" value="THIOL:DISULFIDE INTERCHANGE PROTEIN DSBE"/>
    <property type="match status" value="1"/>
</dbReference>
<evidence type="ECO:0000313" key="6">
    <source>
        <dbReference type="EMBL" id="KMQ71065.1"/>
    </source>
</evidence>
<dbReference type="SUPFAM" id="SSF52833">
    <property type="entry name" value="Thioredoxin-like"/>
    <property type="match status" value="1"/>
</dbReference>
<evidence type="ECO:0000313" key="7">
    <source>
        <dbReference type="Proteomes" id="UP000035900"/>
    </source>
</evidence>
<comment type="subcellular location">
    <subcellularLocation>
        <location evidence="1">Cell envelope</location>
    </subcellularLocation>
</comment>
<dbReference type="Pfam" id="PF13905">
    <property type="entry name" value="Thioredoxin_8"/>
    <property type="match status" value="1"/>
</dbReference>
<dbReference type="GO" id="GO:0030313">
    <property type="term" value="C:cell envelope"/>
    <property type="evidence" value="ECO:0007669"/>
    <property type="project" value="UniProtKB-SubCell"/>
</dbReference>
<evidence type="ECO:0000256" key="1">
    <source>
        <dbReference type="ARBA" id="ARBA00004196"/>
    </source>
</evidence>
<keyword evidence="4" id="KW-0676">Redox-active center</keyword>
<name>A0A0J7LPU3_9FLAO</name>
<keyword evidence="3" id="KW-1015">Disulfide bond</keyword>
<dbReference type="CDD" id="cd02966">
    <property type="entry name" value="TlpA_like_family"/>
    <property type="match status" value="1"/>
</dbReference>
<dbReference type="InterPro" id="IPR012336">
    <property type="entry name" value="Thioredoxin-like_fold"/>
</dbReference>
<dbReference type="STRING" id="1304281.ACM44_08960"/>
<evidence type="ECO:0000256" key="2">
    <source>
        <dbReference type="ARBA" id="ARBA00022748"/>
    </source>
</evidence>